<organism evidence="11 12">
    <name type="scientific">Morella rubra</name>
    <name type="common">Chinese bayberry</name>
    <dbReference type="NCBI Taxonomy" id="262757"/>
    <lineage>
        <taxon>Eukaryota</taxon>
        <taxon>Viridiplantae</taxon>
        <taxon>Streptophyta</taxon>
        <taxon>Embryophyta</taxon>
        <taxon>Tracheophyta</taxon>
        <taxon>Spermatophyta</taxon>
        <taxon>Magnoliopsida</taxon>
        <taxon>eudicotyledons</taxon>
        <taxon>Gunneridae</taxon>
        <taxon>Pentapetalae</taxon>
        <taxon>rosids</taxon>
        <taxon>fabids</taxon>
        <taxon>Fagales</taxon>
        <taxon>Myricaceae</taxon>
        <taxon>Morella</taxon>
    </lineage>
</organism>
<evidence type="ECO:0000313" key="11">
    <source>
        <dbReference type="EMBL" id="KAB1219383.1"/>
    </source>
</evidence>
<accession>A0A6A1W3B5</accession>
<evidence type="ECO:0000256" key="1">
    <source>
        <dbReference type="ARBA" id="ARBA00022741"/>
    </source>
</evidence>
<dbReference type="InterPro" id="IPR050079">
    <property type="entry name" value="DEAD_box_RNA_helicase"/>
</dbReference>
<dbReference type="PROSITE" id="PS51194">
    <property type="entry name" value="HELICASE_CTER"/>
    <property type="match status" value="1"/>
</dbReference>
<evidence type="ECO:0000256" key="2">
    <source>
        <dbReference type="ARBA" id="ARBA00022801"/>
    </source>
</evidence>
<feature type="compositionally biased region" description="Basic residues" evidence="7">
    <location>
        <begin position="12"/>
        <end position="21"/>
    </location>
</feature>
<feature type="compositionally biased region" description="Basic and acidic residues" evidence="7">
    <location>
        <begin position="80"/>
        <end position="89"/>
    </location>
</feature>
<dbReference type="Pfam" id="PF00270">
    <property type="entry name" value="DEAD"/>
    <property type="match status" value="1"/>
</dbReference>
<feature type="compositionally biased region" description="Basic and acidic residues" evidence="7">
    <location>
        <begin position="109"/>
        <end position="131"/>
    </location>
</feature>
<feature type="coiled-coil region" evidence="6">
    <location>
        <begin position="236"/>
        <end position="263"/>
    </location>
</feature>
<feature type="domain" description="Helicase ATP-binding" evidence="8">
    <location>
        <begin position="211"/>
        <end position="428"/>
    </location>
</feature>
<dbReference type="InterPro" id="IPR014001">
    <property type="entry name" value="Helicase_ATP-bd"/>
</dbReference>
<dbReference type="EMBL" id="RXIC02000021">
    <property type="protein sequence ID" value="KAB1219383.1"/>
    <property type="molecule type" value="Genomic_DNA"/>
</dbReference>
<feature type="compositionally biased region" description="Basic residues" evidence="7">
    <location>
        <begin position="834"/>
        <end position="860"/>
    </location>
</feature>
<dbReference type="GO" id="GO:0005829">
    <property type="term" value="C:cytosol"/>
    <property type="evidence" value="ECO:0007669"/>
    <property type="project" value="TreeGrafter"/>
</dbReference>
<dbReference type="OrthoDB" id="4310724at2759"/>
<keyword evidence="3 11" id="KW-0347">Helicase</keyword>
<dbReference type="Pfam" id="PF00271">
    <property type="entry name" value="Helicase_C"/>
    <property type="match status" value="1"/>
</dbReference>
<sequence>MATEAPPLTPRQLKKKQRRKRTSQDQELERLDSLPWNPALPEDDAFSFVVGTNELEGGFLSLEEIDETEYGLEIPSTEAGSRKVKEAKQSTKLKKRKRGSDNGSTSEAKVAEETKEEAKVEEKLKKDENVNAKKKRKNKNKKKKANDKENETRINEEFANVSNGEDNLEDESVDEAEYYAWNELRLHPLLMKSIYRLGFKEPTPIQKACIPAAAHQGKDVIGAAETGSGKTLAFGLPILQRLLEEQEKAAKVLDEKGEEAEKLAPKGLLRALIITPTRELALQVTDHVKAVANGTDLRVVPIVGGMSTEKQERLLKKRPEIIVGTPGRLWELMSGGEKHLVELHSLSFFVLDEADRMIENGHFRELQSIIDMLPVTNSPTDGQSQNSQNCITVSSFQRKKRQTLVFSATIALSADFRKKLKRGSVRPKQSLTDGLNSIETLSERAGMRANAAVIDLTNASILANKLVESFIEEEDKDAYLYYILRVHGQGRTIVFCTSISALRHISSLLRILGINVLTLHAQMQQRARLKAIDRFRGNEHGILVATDVAARGLDIHGIRTVVHYQLPHSAEVYVHRSGRTARAFADGCSISLISPNETSKFASLCKSFSKESFQQFPMENSYIPEVSKRLSLARQIDKIMRKDSQEKANKSWFEQSAESVELVMDNYDSEDEIVNNFKQKKATSTQLKQLQQELNMLLSRPLQPRTFSSRYFAGAGVTPLLQHQFEELAKQKLNYSRGSGENKRRKLVVIGQDCVEPLTALRTSGHEVVYLAIHFTLTCADTEDALQEIGSIVGRSFSATLYSSKCFRKKMGQVHMHLDAKEMAEKRRKVENLRRRRKDEKKRMRDQRRKQRKKLKMGDD</sequence>
<dbReference type="GO" id="GO:0005524">
    <property type="term" value="F:ATP binding"/>
    <property type="evidence" value="ECO:0007669"/>
    <property type="project" value="UniProtKB-KW"/>
</dbReference>
<dbReference type="CDD" id="cd18787">
    <property type="entry name" value="SF2_C_DEAD"/>
    <property type="match status" value="1"/>
</dbReference>
<name>A0A6A1W3B5_9ROSI</name>
<dbReference type="InterPro" id="IPR001650">
    <property type="entry name" value="Helicase_C-like"/>
</dbReference>
<feature type="region of interest" description="Disordered" evidence="7">
    <location>
        <begin position="1"/>
        <end position="43"/>
    </location>
</feature>
<evidence type="ECO:0000256" key="4">
    <source>
        <dbReference type="ARBA" id="ARBA00022840"/>
    </source>
</evidence>
<feature type="domain" description="Helicase C-terminal" evidence="9">
    <location>
        <begin position="466"/>
        <end position="624"/>
    </location>
</feature>
<evidence type="ECO:0000313" key="12">
    <source>
        <dbReference type="Proteomes" id="UP000516437"/>
    </source>
</evidence>
<dbReference type="PROSITE" id="PS51195">
    <property type="entry name" value="Q_MOTIF"/>
    <property type="match status" value="1"/>
</dbReference>
<comment type="caution">
    <text evidence="11">The sequence shown here is derived from an EMBL/GenBank/DDBJ whole genome shotgun (WGS) entry which is preliminary data.</text>
</comment>
<keyword evidence="1" id="KW-0547">Nucleotide-binding</keyword>
<dbReference type="InterPro" id="IPR027417">
    <property type="entry name" value="P-loop_NTPase"/>
</dbReference>
<protein>
    <submittedName>
        <fullName evidence="11">DEAD-box ATP-dependent RNA helicase 13</fullName>
    </submittedName>
</protein>
<dbReference type="AlphaFoldDB" id="A0A6A1W3B5"/>
<dbReference type="Proteomes" id="UP000516437">
    <property type="component" value="Chromosome 3"/>
</dbReference>
<dbReference type="PROSITE" id="PS00039">
    <property type="entry name" value="DEAD_ATP_HELICASE"/>
    <property type="match status" value="1"/>
</dbReference>
<evidence type="ECO:0000259" key="9">
    <source>
        <dbReference type="PROSITE" id="PS51194"/>
    </source>
</evidence>
<dbReference type="InterPro" id="IPR014014">
    <property type="entry name" value="RNA_helicase_DEAD_Q_motif"/>
</dbReference>
<proteinExistence type="predicted"/>
<keyword evidence="2" id="KW-0378">Hydrolase</keyword>
<dbReference type="SMART" id="SM00490">
    <property type="entry name" value="HELICc"/>
    <property type="match status" value="1"/>
</dbReference>
<dbReference type="GO" id="GO:0016787">
    <property type="term" value="F:hydrolase activity"/>
    <property type="evidence" value="ECO:0007669"/>
    <property type="project" value="UniProtKB-KW"/>
</dbReference>
<reference evidence="11 12" key="1">
    <citation type="journal article" date="2019" name="Plant Biotechnol. J.">
        <title>The red bayberry genome and genetic basis of sex determination.</title>
        <authorList>
            <person name="Jia H.M."/>
            <person name="Jia H.J."/>
            <person name="Cai Q.L."/>
            <person name="Wang Y."/>
            <person name="Zhao H.B."/>
            <person name="Yang W.F."/>
            <person name="Wang G.Y."/>
            <person name="Li Y.H."/>
            <person name="Zhan D.L."/>
            <person name="Shen Y.T."/>
            <person name="Niu Q.F."/>
            <person name="Chang L."/>
            <person name="Qiu J."/>
            <person name="Zhao L."/>
            <person name="Xie H.B."/>
            <person name="Fu W.Y."/>
            <person name="Jin J."/>
            <person name="Li X.W."/>
            <person name="Jiao Y."/>
            <person name="Zhou C.C."/>
            <person name="Tu T."/>
            <person name="Chai C.Y."/>
            <person name="Gao J.L."/>
            <person name="Fan L.J."/>
            <person name="van de Weg E."/>
            <person name="Wang J.Y."/>
            <person name="Gao Z.S."/>
        </authorList>
    </citation>
    <scope>NUCLEOTIDE SEQUENCE [LARGE SCALE GENOMIC DNA]</scope>
    <source>
        <tissue evidence="11">Leaves</tissue>
    </source>
</reference>
<feature type="region of interest" description="Disordered" evidence="7">
    <location>
        <begin position="825"/>
        <end position="860"/>
    </location>
</feature>
<evidence type="ECO:0000256" key="7">
    <source>
        <dbReference type="SAM" id="MobiDB-lite"/>
    </source>
</evidence>
<dbReference type="PROSITE" id="PS51192">
    <property type="entry name" value="HELICASE_ATP_BIND_1"/>
    <property type="match status" value="1"/>
</dbReference>
<gene>
    <name evidence="11" type="ORF">CJ030_MR3G001134</name>
</gene>
<dbReference type="InterPro" id="IPR000629">
    <property type="entry name" value="RNA-helicase_DEAD-box_CS"/>
</dbReference>
<dbReference type="CDD" id="cd17946">
    <property type="entry name" value="DEADc_DDX24"/>
    <property type="match status" value="1"/>
</dbReference>
<evidence type="ECO:0000256" key="3">
    <source>
        <dbReference type="ARBA" id="ARBA00022806"/>
    </source>
</evidence>
<feature type="compositionally biased region" description="Basic and acidic residues" evidence="7">
    <location>
        <begin position="146"/>
        <end position="155"/>
    </location>
</feature>
<dbReference type="SUPFAM" id="SSF52540">
    <property type="entry name" value="P-loop containing nucleoside triphosphate hydrolases"/>
    <property type="match status" value="1"/>
</dbReference>
<dbReference type="PANTHER" id="PTHR47959">
    <property type="entry name" value="ATP-DEPENDENT RNA HELICASE RHLE-RELATED"/>
    <property type="match status" value="1"/>
</dbReference>
<evidence type="ECO:0000256" key="5">
    <source>
        <dbReference type="PROSITE-ProRule" id="PRU00552"/>
    </source>
</evidence>
<feature type="region of interest" description="Disordered" evidence="7">
    <location>
        <begin position="66"/>
        <end position="155"/>
    </location>
</feature>
<keyword evidence="12" id="KW-1185">Reference proteome</keyword>
<feature type="compositionally biased region" description="Basic residues" evidence="7">
    <location>
        <begin position="132"/>
        <end position="145"/>
    </location>
</feature>
<dbReference type="GO" id="GO:0003676">
    <property type="term" value="F:nucleic acid binding"/>
    <property type="evidence" value="ECO:0007669"/>
    <property type="project" value="InterPro"/>
</dbReference>
<keyword evidence="4" id="KW-0067">ATP-binding</keyword>
<dbReference type="GO" id="GO:0003724">
    <property type="term" value="F:RNA helicase activity"/>
    <property type="evidence" value="ECO:0007669"/>
    <property type="project" value="InterPro"/>
</dbReference>
<feature type="compositionally biased region" description="Basic and acidic residues" evidence="7">
    <location>
        <begin position="22"/>
        <end position="32"/>
    </location>
</feature>
<feature type="short sequence motif" description="Q motif" evidence="5">
    <location>
        <begin position="179"/>
        <end position="207"/>
    </location>
</feature>
<dbReference type="SMART" id="SM00487">
    <property type="entry name" value="DEXDc"/>
    <property type="match status" value="1"/>
</dbReference>
<evidence type="ECO:0000256" key="6">
    <source>
        <dbReference type="SAM" id="Coils"/>
    </source>
</evidence>
<evidence type="ECO:0000259" key="10">
    <source>
        <dbReference type="PROSITE" id="PS51195"/>
    </source>
</evidence>
<dbReference type="InterPro" id="IPR011545">
    <property type="entry name" value="DEAD/DEAH_box_helicase_dom"/>
</dbReference>
<keyword evidence="6" id="KW-0175">Coiled coil</keyword>
<dbReference type="PANTHER" id="PTHR47959:SF1">
    <property type="entry name" value="ATP-DEPENDENT RNA HELICASE DBPA"/>
    <property type="match status" value="1"/>
</dbReference>
<feature type="domain" description="DEAD-box RNA helicase Q" evidence="10">
    <location>
        <begin position="179"/>
        <end position="207"/>
    </location>
</feature>
<evidence type="ECO:0000259" key="8">
    <source>
        <dbReference type="PROSITE" id="PS51192"/>
    </source>
</evidence>
<dbReference type="Gene3D" id="3.40.50.300">
    <property type="entry name" value="P-loop containing nucleotide triphosphate hydrolases"/>
    <property type="match status" value="2"/>
</dbReference>